<evidence type="ECO:0000313" key="1">
    <source>
        <dbReference type="EMBL" id="TPP58131.1"/>
    </source>
</evidence>
<dbReference type="AlphaFoldDB" id="A0A504YC50"/>
<dbReference type="EMBL" id="SUNJ01012336">
    <property type="protein sequence ID" value="TPP58131.1"/>
    <property type="molecule type" value="Genomic_DNA"/>
</dbReference>
<organism evidence="1 2">
    <name type="scientific">Fasciola gigantica</name>
    <name type="common">Giant liver fluke</name>
    <dbReference type="NCBI Taxonomy" id="46835"/>
    <lineage>
        <taxon>Eukaryota</taxon>
        <taxon>Metazoa</taxon>
        <taxon>Spiralia</taxon>
        <taxon>Lophotrochozoa</taxon>
        <taxon>Platyhelminthes</taxon>
        <taxon>Trematoda</taxon>
        <taxon>Digenea</taxon>
        <taxon>Plagiorchiida</taxon>
        <taxon>Echinostomata</taxon>
        <taxon>Echinostomatoidea</taxon>
        <taxon>Fasciolidae</taxon>
        <taxon>Fasciola</taxon>
    </lineage>
</organism>
<reference evidence="1 2" key="1">
    <citation type="submission" date="2019-04" db="EMBL/GenBank/DDBJ databases">
        <title>Annotation for the trematode Fasciola gigantica.</title>
        <authorList>
            <person name="Choi Y.-J."/>
        </authorList>
    </citation>
    <scope>NUCLEOTIDE SEQUENCE [LARGE SCALE GENOMIC DNA]</scope>
    <source>
        <strain evidence="1">Uganda_cow_1</strain>
    </source>
</reference>
<protein>
    <submittedName>
        <fullName evidence="1">Uncharacterized protein</fullName>
    </submittedName>
</protein>
<sequence>MCHVPPTDSWVEQHCSGSHPRDAVSRSNFGKQLEIQSRSSYCAMNHSELRQQLPPKADLIFAEARTTWWRCDDIVASMAAQNNAKQQKKMLPVVLPETRFPCFLLKMDMFSVLTLGRKVDIHLTNQFYLV</sequence>
<proteinExistence type="predicted"/>
<gene>
    <name evidence="1" type="ORF">FGIG_05493</name>
</gene>
<evidence type="ECO:0000313" key="2">
    <source>
        <dbReference type="Proteomes" id="UP000316759"/>
    </source>
</evidence>
<keyword evidence="2" id="KW-1185">Reference proteome</keyword>
<accession>A0A504YC50</accession>
<dbReference type="Proteomes" id="UP000316759">
    <property type="component" value="Unassembled WGS sequence"/>
</dbReference>
<name>A0A504YC50_FASGI</name>
<comment type="caution">
    <text evidence="1">The sequence shown here is derived from an EMBL/GenBank/DDBJ whole genome shotgun (WGS) entry which is preliminary data.</text>
</comment>